<gene>
    <name evidence="2" type="ORF">F0Q45_11895</name>
</gene>
<evidence type="ECO:0000256" key="1">
    <source>
        <dbReference type="SAM" id="MobiDB-lite"/>
    </source>
</evidence>
<accession>A0A5B1BRZ9</accession>
<dbReference type="EMBL" id="VTZN01000061">
    <property type="protein sequence ID" value="KAA1250024.1"/>
    <property type="molecule type" value="Genomic_DNA"/>
</dbReference>
<organism evidence="2 3">
    <name type="scientific">Mycobacterium simiae</name>
    <name type="common">Mycobacterium habana</name>
    <dbReference type="NCBI Taxonomy" id="1784"/>
    <lineage>
        <taxon>Bacteria</taxon>
        <taxon>Bacillati</taxon>
        <taxon>Actinomycetota</taxon>
        <taxon>Actinomycetes</taxon>
        <taxon>Mycobacteriales</taxon>
        <taxon>Mycobacteriaceae</taxon>
        <taxon>Mycobacterium</taxon>
        <taxon>Mycobacterium simiae complex</taxon>
    </lineage>
</organism>
<feature type="region of interest" description="Disordered" evidence="1">
    <location>
        <begin position="33"/>
        <end position="55"/>
    </location>
</feature>
<name>A0A5B1BRZ9_MYCSI</name>
<reference evidence="2 3" key="1">
    <citation type="submission" date="2019-09" db="EMBL/GenBank/DDBJ databases">
        <title>Report of infection by Mycobacterium simiae a patient suffering from pulmonary tuberculosis.</title>
        <authorList>
            <person name="Mohanty P.S."/>
            <person name="Bansal A.K."/>
            <person name="Singh H."/>
            <person name="Sharma S."/>
            <person name="Patil S.A."/>
            <person name="Upadhaya P."/>
            <person name="Singh P.K."/>
            <person name="Kumar D."/>
            <person name="Kumar S."/>
            <person name="Singh R.K."/>
            <person name="Chaudhary B."/>
        </authorList>
    </citation>
    <scope>NUCLEOTIDE SEQUENCE [LARGE SCALE GENOMIC DNA]</scope>
    <source>
        <strain evidence="2 3">JAL-560-SIM</strain>
    </source>
</reference>
<comment type="caution">
    <text evidence="2">The sequence shown here is derived from an EMBL/GenBank/DDBJ whole genome shotgun (WGS) entry which is preliminary data.</text>
</comment>
<keyword evidence="3" id="KW-1185">Reference proteome</keyword>
<evidence type="ECO:0000313" key="3">
    <source>
        <dbReference type="Proteomes" id="UP000324701"/>
    </source>
</evidence>
<dbReference type="RefSeq" id="WP_149654149.1">
    <property type="nucleotide sequence ID" value="NZ_VTZN01000061.1"/>
</dbReference>
<sequence>MEVGERQYDLQRRPSLTAITDAIVARTSAPTEIRARQSTHAANGSPARDWTRFPGDPAVGSRVARFFT</sequence>
<evidence type="ECO:0000313" key="2">
    <source>
        <dbReference type="EMBL" id="KAA1250024.1"/>
    </source>
</evidence>
<dbReference type="Proteomes" id="UP000324701">
    <property type="component" value="Unassembled WGS sequence"/>
</dbReference>
<protein>
    <submittedName>
        <fullName evidence="2">Uncharacterized protein</fullName>
    </submittedName>
</protein>
<proteinExistence type="predicted"/>
<dbReference type="AlphaFoldDB" id="A0A5B1BRZ9"/>